<reference evidence="2" key="1">
    <citation type="journal article" date="2019" name="Int. J. Syst. Evol. Microbiol.">
        <title>The Global Catalogue of Microorganisms (GCM) 10K type strain sequencing project: providing services to taxonomists for standard genome sequencing and annotation.</title>
        <authorList>
            <consortium name="The Broad Institute Genomics Platform"/>
            <consortium name="The Broad Institute Genome Sequencing Center for Infectious Disease"/>
            <person name="Wu L."/>
            <person name="Ma J."/>
        </authorList>
    </citation>
    <scope>NUCLEOTIDE SEQUENCE [LARGE SCALE GENOMIC DNA]</scope>
    <source>
        <strain evidence="2">CCUG 60524</strain>
    </source>
</reference>
<evidence type="ECO:0000313" key="2">
    <source>
        <dbReference type="Proteomes" id="UP001597108"/>
    </source>
</evidence>
<name>A0ABW3IM08_9RHOB</name>
<dbReference type="SUPFAM" id="SSF56784">
    <property type="entry name" value="HAD-like"/>
    <property type="match status" value="1"/>
</dbReference>
<dbReference type="SFLD" id="SFLDG01129">
    <property type="entry name" value="C1.5:_HAD__Beta-PGM__Phosphata"/>
    <property type="match status" value="1"/>
</dbReference>
<dbReference type="InterPro" id="IPR023198">
    <property type="entry name" value="PGP-like_dom2"/>
</dbReference>
<dbReference type="InterPro" id="IPR044999">
    <property type="entry name" value="CbbY-like"/>
</dbReference>
<dbReference type="SFLD" id="SFLDS00003">
    <property type="entry name" value="Haloacid_Dehalogenase"/>
    <property type="match status" value="1"/>
</dbReference>
<comment type="caution">
    <text evidence="1">The sequence shown here is derived from an EMBL/GenBank/DDBJ whole genome shotgun (WGS) entry which is preliminary data.</text>
</comment>
<proteinExistence type="predicted"/>
<dbReference type="PANTHER" id="PTHR42896:SF2">
    <property type="entry name" value="CBBY-LIKE PROTEIN"/>
    <property type="match status" value="1"/>
</dbReference>
<gene>
    <name evidence="1" type="ORF">ACFQ2S_04935</name>
</gene>
<dbReference type="NCBIfam" id="TIGR01509">
    <property type="entry name" value="HAD-SF-IA-v3"/>
    <property type="match status" value="1"/>
</dbReference>
<accession>A0ABW3IM08</accession>
<dbReference type="Pfam" id="PF00702">
    <property type="entry name" value="Hydrolase"/>
    <property type="match status" value="1"/>
</dbReference>
<dbReference type="Gene3D" id="3.40.50.1000">
    <property type="entry name" value="HAD superfamily/HAD-like"/>
    <property type="match status" value="1"/>
</dbReference>
<protein>
    <submittedName>
        <fullName evidence="1">HAD-IA family hydrolase</fullName>
    </submittedName>
</protein>
<evidence type="ECO:0000313" key="1">
    <source>
        <dbReference type="EMBL" id="MFD0978991.1"/>
    </source>
</evidence>
<organism evidence="1 2">
    <name type="scientific">Tropicimonas aquimaris</name>
    <dbReference type="NCBI Taxonomy" id="914152"/>
    <lineage>
        <taxon>Bacteria</taxon>
        <taxon>Pseudomonadati</taxon>
        <taxon>Pseudomonadota</taxon>
        <taxon>Alphaproteobacteria</taxon>
        <taxon>Rhodobacterales</taxon>
        <taxon>Roseobacteraceae</taxon>
        <taxon>Tropicimonas</taxon>
    </lineage>
</organism>
<dbReference type="InterPro" id="IPR036412">
    <property type="entry name" value="HAD-like_sf"/>
</dbReference>
<keyword evidence="1" id="KW-0378">Hydrolase</keyword>
<dbReference type="GO" id="GO:0016787">
    <property type="term" value="F:hydrolase activity"/>
    <property type="evidence" value="ECO:0007669"/>
    <property type="project" value="UniProtKB-KW"/>
</dbReference>
<dbReference type="EMBL" id="JBHTJT010000007">
    <property type="protein sequence ID" value="MFD0978991.1"/>
    <property type="molecule type" value="Genomic_DNA"/>
</dbReference>
<dbReference type="InterPro" id="IPR006439">
    <property type="entry name" value="HAD-SF_hydro_IA"/>
</dbReference>
<sequence length="230" mass="24002">MKALIFDVDGTLAETEDLHRHAFNVAFVEAGLDWHWDDALNRELLAVSGGIERMRSFQERLPIGQRLGAAALGRVYEGKRGHYARMLAGGALGLRPGVADLIGAARDAGIGRAVVTAASAESFEALAQGCLPGPASGLFDHVITGNDVSAKKPDPEGYLLALAGLGIAAEEALVFEDSPVGYVAAVEAGIPVVVTPSAHSPQGMAFPAAVAVLPSLERDHWPSFGFPPTD</sequence>
<dbReference type="PRINTS" id="PR00413">
    <property type="entry name" value="HADHALOGNASE"/>
</dbReference>
<keyword evidence="2" id="KW-1185">Reference proteome</keyword>
<dbReference type="PANTHER" id="PTHR42896">
    <property type="entry name" value="XYLULOSE-1,5-BISPHOSPHATE (XUBP) PHOSPHATASE"/>
    <property type="match status" value="1"/>
</dbReference>
<dbReference type="RefSeq" id="WP_386073198.1">
    <property type="nucleotide sequence ID" value="NZ_JBHTJT010000007.1"/>
</dbReference>
<dbReference type="Proteomes" id="UP001597108">
    <property type="component" value="Unassembled WGS sequence"/>
</dbReference>
<dbReference type="InterPro" id="IPR023214">
    <property type="entry name" value="HAD_sf"/>
</dbReference>
<dbReference type="Gene3D" id="1.10.150.240">
    <property type="entry name" value="Putative phosphatase, domain 2"/>
    <property type="match status" value="1"/>
</dbReference>